<sequence length="88" mass="10140">MEKVLATGKTHKIKVKKPFLLPRKEKIICPFCGNSEEFYDIIENATFYIHYLQTEEGHLEPVEEEAEVLGPVKFFCGSCNADLTYLKK</sequence>
<dbReference type="RefSeq" id="WP_068514301.1">
    <property type="nucleotide sequence ID" value="NZ_AP014945.1"/>
</dbReference>
<dbReference type="AlphaFoldDB" id="A0A0U4W2W2"/>
<accession>A0A0U4W2W2</accession>
<protein>
    <submittedName>
        <fullName evidence="1">Uncharacterized protein</fullName>
    </submittedName>
</protein>
<reference evidence="2" key="2">
    <citation type="journal article" date="2016" name="Int. J. Syst. Evol. Microbiol.">
        <title>Caldimicrobium thiodismutans sp. nov., a sulfur-disproportionating bacterium isolated from a hot spring.</title>
        <authorList>
            <person name="Kojima H."/>
            <person name="Umezawa K."/>
            <person name="Fukui M."/>
        </authorList>
    </citation>
    <scope>NUCLEOTIDE SEQUENCE [LARGE SCALE GENOMIC DNA]</scope>
    <source>
        <strain evidence="2">TF1</strain>
    </source>
</reference>
<dbReference type="EMBL" id="AP014945">
    <property type="protein sequence ID" value="BAU23418.1"/>
    <property type="molecule type" value="Genomic_DNA"/>
</dbReference>
<organism evidence="1 2">
    <name type="scientific">Caldimicrobium thiodismutans</name>
    <dbReference type="NCBI Taxonomy" id="1653476"/>
    <lineage>
        <taxon>Bacteria</taxon>
        <taxon>Pseudomonadati</taxon>
        <taxon>Thermodesulfobacteriota</taxon>
        <taxon>Thermodesulfobacteria</taxon>
        <taxon>Thermodesulfobacteriales</taxon>
        <taxon>Thermodesulfobacteriaceae</taxon>
        <taxon>Caldimicrobium</taxon>
    </lineage>
</organism>
<dbReference type="STRING" id="1653476.THC_1035"/>
<gene>
    <name evidence="1" type="ORF">THC_1035</name>
</gene>
<evidence type="ECO:0000313" key="2">
    <source>
        <dbReference type="Proteomes" id="UP000068196"/>
    </source>
</evidence>
<proteinExistence type="predicted"/>
<dbReference type="Proteomes" id="UP000068196">
    <property type="component" value="Chromosome"/>
</dbReference>
<dbReference type="KEGG" id="cthi:THC_1035"/>
<name>A0A0U4W2W2_9BACT</name>
<keyword evidence="2" id="KW-1185">Reference proteome</keyword>
<reference evidence="1 2" key="1">
    <citation type="journal article" date="2016" name="Int. J. Syst. Evol. Microbiol.">
        <title>Caldimicrobium thiodismutans sp. nov., a sulfur-disproportionating bacterium isolated from a hot spring, and emended description of the genus Caldimicrobium.</title>
        <authorList>
            <person name="Kojima H."/>
            <person name="Umezawa K."/>
            <person name="Fukui M."/>
        </authorList>
    </citation>
    <scope>NUCLEOTIDE SEQUENCE [LARGE SCALE GENOMIC DNA]</scope>
    <source>
        <strain evidence="1 2">TF1</strain>
    </source>
</reference>
<evidence type="ECO:0000313" key="1">
    <source>
        <dbReference type="EMBL" id="BAU23418.1"/>
    </source>
</evidence>
<dbReference type="OrthoDB" id="5431954at2"/>